<gene>
    <name evidence="1" type="ORF">RRG08_060317</name>
</gene>
<evidence type="ECO:0000313" key="1">
    <source>
        <dbReference type="EMBL" id="KAK3789544.1"/>
    </source>
</evidence>
<dbReference type="Proteomes" id="UP001283361">
    <property type="component" value="Unassembled WGS sequence"/>
</dbReference>
<proteinExistence type="predicted"/>
<keyword evidence="2" id="KW-1185">Reference proteome</keyword>
<protein>
    <submittedName>
        <fullName evidence="1">Uncharacterized protein</fullName>
    </submittedName>
</protein>
<organism evidence="1 2">
    <name type="scientific">Elysia crispata</name>
    <name type="common">lettuce slug</name>
    <dbReference type="NCBI Taxonomy" id="231223"/>
    <lineage>
        <taxon>Eukaryota</taxon>
        <taxon>Metazoa</taxon>
        <taxon>Spiralia</taxon>
        <taxon>Lophotrochozoa</taxon>
        <taxon>Mollusca</taxon>
        <taxon>Gastropoda</taxon>
        <taxon>Heterobranchia</taxon>
        <taxon>Euthyneura</taxon>
        <taxon>Panpulmonata</taxon>
        <taxon>Sacoglossa</taxon>
        <taxon>Placobranchoidea</taxon>
        <taxon>Plakobranchidae</taxon>
        <taxon>Elysia</taxon>
    </lineage>
</organism>
<reference evidence="1" key="1">
    <citation type="journal article" date="2023" name="G3 (Bethesda)">
        <title>A reference genome for the long-term kleptoplast-retaining sea slug Elysia crispata morphotype clarki.</title>
        <authorList>
            <person name="Eastman K.E."/>
            <person name="Pendleton A.L."/>
            <person name="Shaikh M.A."/>
            <person name="Suttiyut T."/>
            <person name="Ogas R."/>
            <person name="Tomko P."/>
            <person name="Gavelis G."/>
            <person name="Widhalm J.R."/>
            <person name="Wisecaver J.H."/>
        </authorList>
    </citation>
    <scope>NUCLEOTIDE SEQUENCE</scope>
    <source>
        <strain evidence="1">ECLA1</strain>
    </source>
</reference>
<name>A0AAE1AKE5_9GAST</name>
<evidence type="ECO:0000313" key="2">
    <source>
        <dbReference type="Proteomes" id="UP001283361"/>
    </source>
</evidence>
<dbReference type="PANTHER" id="PTHR33244">
    <property type="entry name" value="INTEGRASE CATALYTIC DOMAIN-CONTAINING PROTEIN-RELATED"/>
    <property type="match status" value="1"/>
</dbReference>
<dbReference type="AlphaFoldDB" id="A0AAE1AKE5"/>
<dbReference type="PANTHER" id="PTHR33244:SF3">
    <property type="entry name" value="PEPTIDASE A2 DOMAIN-CONTAINING PROTEIN"/>
    <property type="match status" value="1"/>
</dbReference>
<sequence>MLIYRNAIDPETRVSPALILFGRPIRDAIPVPMGRYCPHDTWQETVTYREKALARRHSREHEKWSDHIRMLPPLKKGDHVYVQNLVGNHPKKWERSGVIKEVRQFHQYVVRINGSGRVTLRNRQHLGKFSPFKSLPS</sequence>
<comment type="caution">
    <text evidence="1">The sequence shown here is derived from an EMBL/GenBank/DDBJ whole genome shotgun (WGS) entry which is preliminary data.</text>
</comment>
<accession>A0AAE1AKE5</accession>
<dbReference type="EMBL" id="JAWDGP010001657">
    <property type="protein sequence ID" value="KAK3789544.1"/>
    <property type="molecule type" value="Genomic_DNA"/>
</dbReference>